<feature type="domain" description="SGNH hydrolase-type esterase" evidence="1">
    <location>
        <begin position="76"/>
        <end position="226"/>
    </location>
</feature>
<keyword evidence="3" id="KW-1185">Reference proteome</keyword>
<dbReference type="SUPFAM" id="SSF52266">
    <property type="entry name" value="SGNH hydrolase"/>
    <property type="match status" value="1"/>
</dbReference>
<organism evidence="2 3">
    <name type="scientific">Zooshikella harenae</name>
    <dbReference type="NCBI Taxonomy" id="2827238"/>
    <lineage>
        <taxon>Bacteria</taxon>
        <taxon>Pseudomonadati</taxon>
        <taxon>Pseudomonadota</taxon>
        <taxon>Gammaproteobacteria</taxon>
        <taxon>Oceanospirillales</taxon>
        <taxon>Zooshikellaceae</taxon>
        <taxon>Zooshikella</taxon>
    </lineage>
</organism>
<dbReference type="PANTHER" id="PTHR30383:SF5">
    <property type="entry name" value="SGNH HYDROLASE-TYPE ESTERASE DOMAIN-CONTAINING PROTEIN"/>
    <property type="match status" value="1"/>
</dbReference>
<comment type="caution">
    <text evidence="2">The sequence shown here is derived from an EMBL/GenBank/DDBJ whole genome shotgun (WGS) entry which is preliminary data.</text>
</comment>
<proteinExistence type="predicted"/>
<evidence type="ECO:0000313" key="2">
    <source>
        <dbReference type="EMBL" id="MBU2712553.1"/>
    </source>
</evidence>
<accession>A0ABS5ZER2</accession>
<dbReference type="InterPro" id="IPR036514">
    <property type="entry name" value="SGNH_hydro_sf"/>
</dbReference>
<dbReference type="Gene3D" id="3.40.50.1110">
    <property type="entry name" value="SGNH hydrolase"/>
    <property type="match status" value="1"/>
</dbReference>
<protein>
    <recommendedName>
        <fullName evidence="1">SGNH hydrolase-type esterase domain-containing protein</fullName>
    </recommendedName>
</protein>
<evidence type="ECO:0000259" key="1">
    <source>
        <dbReference type="Pfam" id="PF13472"/>
    </source>
</evidence>
<dbReference type="EMBL" id="JAGSOY010000041">
    <property type="protein sequence ID" value="MBU2712553.1"/>
    <property type="molecule type" value="Genomic_DNA"/>
</dbReference>
<dbReference type="InterPro" id="IPR013830">
    <property type="entry name" value="SGNH_hydro"/>
</dbReference>
<dbReference type="PANTHER" id="PTHR30383">
    <property type="entry name" value="THIOESTERASE 1/PROTEASE 1/LYSOPHOSPHOLIPASE L1"/>
    <property type="match status" value="1"/>
</dbReference>
<dbReference type="RefSeq" id="WP_215820781.1">
    <property type="nucleotide sequence ID" value="NZ_JAGSOY010000041.1"/>
</dbReference>
<sequence>MVNKKHTESLSKRKVVTVVLLMVTCLAIGFKLGLNSDADSPLIWQEEIATFQAEDRKDSPKAGSVLFVGSSSIRLWETLADDFAPFSIIKRGFGGATLNDVIYYIEEVIFAYQPQAIVLYVGSNDIKPPTPKPPKEVLQLTKLLVTKIHKRLPSVPVFYIAINPTPKRWHLWPTIQQANKLIKNYADRKPNMIFIDSAGLFVDKDQTLIHSLFKNDQLHLNQTGYAQWLGAIKPVLMKHLMNEAVQSSSYIFPGMFSGGGNRL</sequence>
<gene>
    <name evidence="2" type="ORF">KCG35_15905</name>
</gene>
<dbReference type="InterPro" id="IPR051532">
    <property type="entry name" value="Ester_Hydrolysis_Enzymes"/>
</dbReference>
<name>A0ABS5ZER2_9GAMM</name>
<evidence type="ECO:0000313" key="3">
    <source>
        <dbReference type="Proteomes" id="UP000690515"/>
    </source>
</evidence>
<dbReference type="Proteomes" id="UP000690515">
    <property type="component" value="Unassembled WGS sequence"/>
</dbReference>
<reference evidence="2 3" key="1">
    <citation type="submission" date="2021-04" db="EMBL/GenBank/DDBJ databases">
        <authorList>
            <person name="Pira H."/>
            <person name="Risdian C."/>
            <person name="Wink J."/>
        </authorList>
    </citation>
    <scope>NUCLEOTIDE SEQUENCE [LARGE SCALE GENOMIC DNA]</scope>
    <source>
        <strain evidence="2 3">WH53</strain>
    </source>
</reference>
<dbReference type="Pfam" id="PF13472">
    <property type="entry name" value="Lipase_GDSL_2"/>
    <property type="match status" value="1"/>
</dbReference>